<evidence type="ECO:0000313" key="1">
    <source>
        <dbReference type="EMBL" id="AXK50804.1"/>
    </source>
</evidence>
<gene>
    <name evidence="1" type="ORF">SALLE_v1c01280</name>
</gene>
<dbReference type="Proteomes" id="UP000254792">
    <property type="component" value="Chromosome"/>
</dbReference>
<keyword evidence="2" id="KW-1185">Reference proteome</keyword>
<dbReference type="AlphaFoldDB" id="A0A345Z2H5"/>
<dbReference type="KEGG" id="salx:SALLE_v1c01280"/>
<proteinExistence type="predicted"/>
<reference evidence="1 2" key="1">
    <citation type="submission" date="2018-07" db="EMBL/GenBank/DDBJ databases">
        <title>Complete genome sequence of Spiroplasma alleghenense PLHS-1 (ATCC 51752).</title>
        <authorList>
            <person name="Chou L."/>
            <person name="Lee T.-Y."/>
            <person name="Tsai Y.-M."/>
            <person name="Kuo C.-H."/>
        </authorList>
    </citation>
    <scope>NUCLEOTIDE SEQUENCE [LARGE SCALE GENOMIC DNA]</scope>
    <source>
        <strain evidence="1 2">PLHS-1</strain>
    </source>
</reference>
<dbReference type="RefSeq" id="WP_115557731.1">
    <property type="nucleotide sequence ID" value="NZ_CP031376.1"/>
</dbReference>
<organism evidence="1 2">
    <name type="scientific">Spiroplasma alleghenense</name>
    <dbReference type="NCBI Taxonomy" id="216931"/>
    <lineage>
        <taxon>Bacteria</taxon>
        <taxon>Bacillati</taxon>
        <taxon>Mycoplasmatota</taxon>
        <taxon>Mollicutes</taxon>
        <taxon>Entomoplasmatales</taxon>
        <taxon>Spiroplasmataceae</taxon>
        <taxon>Spiroplasma</taxon>
    </lineage>
</organism>
<protein>
    <submittedName>
        <fullName evidence="1">Uncharacterized protein</fullName>
    </submittedName>
</protein>
<evidence type="ECO:0000313" key="2">
    <source>
        <dbReference type="Proteomes" id="UP000254792"/>
    </source>
</evidence>
<dbReference type="EMBL" id="CP031376">
    <property type="protein sequence ID" value="AXK50804.1"/>
    <property type="molecule type" value="Genomic_DNA"/>
</dbReference>
<accession>A0A345Z2H5</accession>
<sequence>MFNPNQIIKGEVIAQNVDENEQIEELKNKTFYFDICEFSVLDFWHYNFLYAFYGSSDKFTQESNEKIPLSKLEEDSWNIIVKQTLKKAAINESQEKEFNEHFEKYAKITMDENYDPDNFMEKQRLDNKFEYEFEKAKFDFDFQMFILTNQEGINRP</sequence>
<name>A0A345Z2H5_9MOLU</name>